<name>A0A183MJU2_9TREM</name>
<proteinExistence type="predicted"/>
<feature type="region of interest" description="Disordered" evidence="1">
    <location>
        <begin position="38"/>
        <end position="86"/>
    </location>
</feature>
<keyword evidence="3" id="KW-1185">Reference proteome</keyword>
<sequence length="182" mass="20705">MAVSSFCETPQVFNGSLTSIGSRSRSIYDSSKFTYARHDEDDDDALDDDNDDDDALDDALDDDDDDDDALDDDDDALDDDDDDDFTDKEMHYSKELAYRDEATELYWLEQPFLKFLPCQTRWLKSVTHSSSSSSSSSKASSSSLKGLSTQYDHYHQIKKYPLLKKSLQQITKSNCIPIINYN</sequence>
<dbReference type="AlphaFoldDB" id="A0A183MJU2"/>
<evidence type="ECO:0000256" key="1">
    <source>
        <dbReference type="SAM" id="MobiDB-lite"/>
    </source>
</evidence>
<evidence type="ECO:0000313" key="3">
    <source>
        <dbReference type="Proteomes" id="UP000277204"/>
    </source>
</evidence>
<organism evidence="2 3">
    <name type="scientific">Schistosoma margrebowiei</name>
    <dbReference type="NCBI Taxonomy" id="48269"/>
    <lineage>
        <taxon>Eukaryota</taxon>
        <taxon>Metazoa</taxon>
        <taxon>Spiralia</taxon>
        <taxon>Lophotrochozoa</taxon>
        <taxon>Platyhelminthes</taxon>
        <taxon>Trematoda</taxon>
        <taxon>Digenea</taxon>
        <taxon>Strigeidida</taxon>
        <taxon>Schistosomatoidea</taxon>
        <taxon>Schistosomatidae</taxon>
        <taxon>Schistosoma</taxon>
    </lineage>
</organism>
<protein>
    <submittedName>
        <fullName evidence="2">Uncharacterized protein</fullName>
    </submittedName>
</protein>
<feature type="compositionally biased region" description="Acidic residues" evidence="1">
    <location>
        <begin position="40"/>
        <end position="86"/>
    </location>
</feature>
<gene>
    <name evidence="2" type="ORF">SMRZ_LOCUS16317</name>
</gene>
<accession>A0A183MJU2</accession>
<dbReference type="Proteomes" id="UP000277204">
    <property type="component" value="Unassembled WGS sequence"/>
</dbReference>
<evidence type="ECO:0000313" key="2">
    <source>
        <dbReference type="EMBL" id="VDP20624.1"/>
    </source>
</evidence>
<reference evidence="2 3" key="1">
    <citation type="submission" date="2018-11" db="EMBL/GenBank/DDBJ databases">
        <authorList>
            <consortium name="Pathogen Informatics"/>
        </authorList>
    </citation>
    <scope>NUCLEOTIDE SEQUENCE [LARGE SCALE GENOMIC DNA]</scope>
    <source>
        <strain evidence="2 3">Zambia</strain>
    </source>
</reference>
<dbReference type="EMBL" id="UZAI01017113">
    <property type="protein sequence ID" value="VDP20624.1"/>
    <property type="molecule type" value="Genomic_DNA"/>
</dbReference>